<comment type="caution">
    <text evidence="1">The sequence shown here is derived from an EMBL/GenBank/DDBJ whole genome shotgun (WGS) entry which is preliminary data.</text>
</comment>
<gene>
    <name evidence="1" type="ORF">HPB49_020483</name>
</gene>
<accession>A0ACB8C587</accession>
<proteinExistence type="predicted"/>
<keyword evidence="2" id="KW-1185">Reference proteome</keyword>
<sequence>MGRYDVAVCIDHVLNATGAPKLTIVAFSQGFLANLVLHSVRPEYNEKPILYPFTEAGFLGTSAGLRQLISATCNIIANVLCADAFTLTAYTSPEQFNEDNPPPYPLERIRLPIALFPSPGDTVATPADVADLVDRLGENVVLEHRVPQPSFRHLDFATGYRANDILHNVAIGLCELIRYHGYPCEASYATTDDGYMLQVVRVAHGVRSDGRSAAGFLFADSGFDVWAMSNRESRPYTNSTRFSQRDPKHWQWSFDELGRYDLAACIDHVLKATGSPKLTTVALSQGVMANLVLHSVRPEYNNKKIVYPFTDAGYLGTTKALRALISTACHLFGGALCALGFTLNDFCSPEQFNKLWEAKTSVFFFFVRYYVIGFPSDSAQKAAWTKAVRRENFAPTKYSVRTAPPYPLERIRLPVALFWSHGDTLAGASDVSTMAAALGSNVIMNYVVPVPTFRHLDFATGYRANDIVHNVALELIRSRIDP</sequence>
<evidence type="ECO:0000313" key="2">
    <source>
        <dbReference type="Proteomes" id="UP000821865"/>
    </source>
</evidence>
<reference evidence="1" key="1">
    <citation type="submission" date="2020-05" db="EMBL/GenBank/DDBJ databases">
        <title>Large-scale comparative analyses of tick genomes elucidate their genetic diversity and vector capacities.</title>
        <authorList>
            <person name="Jia N."/>
            <person name="Wang J."/>
            <person name="Shi W."/>
            <person name="Du L."/>
            <person name="Sun Y."/>
            <person name="Zhan W."/>
            <person name="Jiang J."/>
            <person name="Wang Q."/>
            <person name="Zhang B."/>
            <person name="Ji P."/>
            <person name="Sakyi L.B."/>
            <person name="Cui X."/>
            <person name="Yuan T."/>
            <person name="Jiang B."/>
            <person name="Yang W."/>
            <person name="Lam T.T.-Y."/>
            <person name="Chang Q."/>
            <person name="Ding S."/>
            <person name="Wang X."/>
            <person name="Zhu J."/>
            <person name="Ruan X."/>
            <person name="Zhao L."/>
            <person name="Wei J."/>
            <person name="Que T."/>
            <person name="Du C."/>
            <person name="Cheng J."/>
            <person name="Dai P."/>
            <person name="Han X."/>
            <person name="Huang E."/>
            <person name="Gao Y."/>
            <person name="Liu J."/>
            <person name="Shao H."/>
            <person name="Ye R."/>
            <person name="Li L."/>
            <person name="Wei W."/>
            <person name="Wang X."/>
            <person name="Wang C."/>
            <person name="Yang T."/>
            <person name="Huo Q."/>
            <person name="Li W."/>
            <person name="Guo W."/>
            <person name="Chen H."/>
            <person name="Zhou L."/>
            <person name="Ni X."/>
            <person name="Tian J."/>
            <person name="Zhou Y."/>
            <person name="Sheng Y."/>
            <person name="Liu T."/>
            <person name="Pan Y."/>
            <person name="Xia L."/>
            <person name="Li J."/>
            <person name="Zhao F."/>
            <person name="Cao W."/>
        </authorList>
    </citation>
    <scope>NUCLEOTIDE SEQUENCE</scope>
    <source>
        <strain evidence="1">Dsil-2018</strain>
    </source>
</reference>
<organism evidence="1 2">
    <name type="scientific">Dermacentor silvarum</name>
    <name type="common">Tick</name>
    <dbReference type="NCBI Taxonomy" id="543639"/>
    <lineage>
        <taxon>Eukaryota</taxon>
        <taxon>Metazoa</taxon>
        <taxon>Ecdysozoa</taxon>
        <taxon>Arthropoda</taxon>
        <taxon>Chelicerata</taxon>
        <taxon>Arachnida</taxon>
        <taxon>Acari</taxon>
        <taxon>Parasitiformes</taxon>
        <taxon>Ixodida</taxon>
        <taxon>Ixodoidea</taxon>
        <taxon>Ixodidae</taxon>
        <taxon>Rhipicephalinae</taxon>
        <taxon>Dermacentor</taxon>
    </lineage>
</organism>
<dbReference type="Proteomes" id="UP000821865">
    <property type="component" value="Chromosome 9"/>
</dbReference>
<dbReference type="EMBL" id="CM023478">
    <property type="protein sequence ID" value="KAH7934019.1"/>
    <property type="molecule type" value="Genomic_DNA"/>
</dbReference>
<name>A0ACB8C587_DERSI</name>
<protein>
    <submittedName>
        <fullName evidence="1">Uncharacterized protein</fullName>
    </submittedName>
</protein>
<evidence type="ECO:0000313" key="1">
    <source>
        <dbReference type="EMBL" id="KAH7934019.1"/>
    </source>
</evidence>